<proteinExistence type="predicted"/>
<keyword evidence="8" id="KW-1185">Reference proteome</keyword>
<feature type="transmembrane region" description="Helical" evidence="6">
    <location>
        <begin position="378"/>
        <end position="404"/>
    </location>
</feature>
<feature type="transmembrane region" description="Helical" evidence="6">
    <location>
        <begin position="37"/>
        <end position="54"/>
    </location>
</feature>
<feature type="transmembrane region" description="Helical" evidence="6">
    <location>
        <begin position="260"/>
        <end position="284"/>
    </location>
</feature>
<dbReference type="Gene3D" id="1.20.1740.10">
    <property type="entry name" value="Amino acid/polyamine transporter I"/>
    <property type="match status" value="1"/>
</dbReference>
<evidence type="ECO:0000256" key="3">
    <source>
        <dbReference type="ARBA" id="ARBA00022692"/>
    </source>
</evidence>
<feature type="transmembrane region" description="Helical" evidence="6">
    <location>
        <begin position="180"/>
        <end position="198"/>
    </location>
</feature>
<dbReference type="GO" id="GO:0005886">
    <property type="term" value="C:plasma membrane"/>
    <property type="evidence" value="ECO:0007669"/>
    <property type="project" value="UniProtKB-SubCell"/>
</dbReference>
<gene>
    <name evidence="7" type="ORF">MSL71_22240</name>
</gene>
<dbReference type="Pfam" id="PF13520">
    <property type="entry name" value="AA_permease_2"/>
    <property type="match status" value="1"/>
</dbReference>
<feature type="transmembrane region" description="Helical" evidence="6">
    <location>
        <begin position="112"/>
        <end position="136"/>
    </location>
</feature>
<evidence type="ECO:0000256" key="1">
    <source>
        <dbReference type="ARBA" id="ARBA00004651"/>
    </source>
</evidence>
<reference evidence="7 8" key="1">
    <citation type="submission" date="2019-03" db="EMBL/GenBank/DDBJ databases">
        <authorList>
            <person name="Nijsse B."/>
        </authorList>
    </citation>
    <scope>NUCLEOTIDE SEQUENCE [LARGE SCALE GENOMIC DNA]</scope>
    <source>
        <strain evidence="7">Desulfoluna butyratoxydans MSL71</strain>
    </source>
</reference>
<keyword evidence="5 6" id="KW-0472">Membrane</keyword>
<feature type="transmembrane region" description="Helical" evidence="6">
    <location>
        <begin position="88"/>
        <end position="106"/>
    </location>
</feature>
<keyword evidence="4 6" id="KW-1133">Transmembrane helix</keyword>
<evidence type="ECO:0000256" key="4">
    <source>
        <dbReference type="ARBA" id="ARBA00022989"/>
    </source>
</evidence>
<dbReference type="EMBL" id="CAADHO010000003">
    <property type="protein sequence ID" value="VFQ44575.1"/>
    <property type="molecule type" value="Genomic_DNA"/>
</dbReference>
<evidence type="ECO:0000256" key="5">
    <source>
        <dbReference type="ARBA" id="ARBA00023136"/>
    </source>
</evidence>
<feature type="transmembrane region" description="Helical" evidence="6">
    <location>
        <begin position="345"/>
        <end position="366"/>
    </location>
</feature>
<feature type="transmembrane region" description="Helical" evidence="6">
    <location>
        <begin position="318"/>
        <end position="339"/>
    </location>
</feature>
<dbReference type="InterPro" id="IPR050367">
    <property type="entry name" value="APC_superfamily"/>
</dbReference>
<dbReference type="Proteomes" id="UP000507962">
    <property type="component" value="Unassembled WGS sequence"/>
</dbReference>
<dbReference type="InterPro" id="IPR002293">
    <property type="entry name" value="AA/rel_permease1"/>
</dbReference>
<dbReference type="PANTHER" id="PTHR42770">
    <property type="entry name" value="AMINO ACID TRANSPORTER-RELATED"/>
    <property type="match status" value="1"/>
</dbReference>
<keyword evidence="2" id="KW-1003">Cell membrane</keyword>
<sequence>MLRKHLTAIDGFVLYTTSVLGLGLIVLPSIAARLAGPWSIAIWVALAGISYPMARVMSELGRRYPSASGVTEFISHGLGKEIGQLTGVLYLTAIFVGAPATALFFSEYLTKLMALSHCSQVLVAYCFLVALIGINLADVEMTMRIQRYTFLGFLGLVTLGILLSFSHIDPVRFTDINGVTPSHILETTLICFFAFVGWENAAFSGEEFHDPNDMVKALGASVAVVGVLFTLLSVAIVGVLPRATLTSSNASISDLLRVSIGAHAECISAVAAITIIFIMMISWVRGASRLVFGLARDGVFPSWLSEVDPRTHTPRRALLALGCIWGLSLLLFWVCGFRVDDYLKLASANFLTTYVIIILASWRMLVHESFKIQLTLSSLALVIIVIGGYQALWYPAAVAILFLGGRRMIPALTH</sequence>
<accession>A0A4U8YKY9</accession>
<evidence type="ECO:0000313" key="7">
    <source>
        <dbReference type="EMBL" id="VFQ44575.1"/>
    </source>
</evidence>
<protein>
    <submittedName>
        <fullName evidence="7">Amino acid/polyamine transporter i</fullName>
    </submittedName>
</protein>
<dbReference type="RefSeq" id="WP_180140211.1">
    <property type="nucleotide sequence ID" value="NZ_CAADHO010000003.1"/>
</dbReference>
<dbReference type="GO" id="GO:0022857">
    <property type="term" value="F:transmembrane transporter activity"/>
    <property type="evidence" value="ECO:0007669"/>
    <property type="project" value="InterPro"/>
</dbReference>
<dbReference type="AlphaFoldDB" id="A0A4U8YKY9"/>
<feature type="transmembrane region" description="Helical" evidence="6">
    <location>
        <begin position="12"/>
        <end position="31"/>
    </location>
</feature>
<evidence type="ECO:0000256" key="2">
    <source>
        <dbReference type="ARBA" id="ARBA00022475"/>
    </source>
</evidence>
<dbReference type="PIRSF" id="PIRSF006060">
    <property type="entry name" value="AA_transporter"/>
    <property type="match status" value="1"/>
</dbReference>
<comment type="subcellular location">
    <subcellularLocation>
        <location evidence="1">Cell membrane</location>
        <topology evidence="1">Multi-pass membrane protein</topology>
    </subcellularLocation>
</comment>
<name>A0A4U8YKY9_9BACT</name>
<dbReference type="PANTHER" id="PTHR42770:SF13">
    <property type="entry name" value="L-METHIONINE_BRANCHED-CHAIN AMINO ACID EXPORTER YJEH"/>
    <property type="match status" value="1"/>
</dbReference>
<evidence type="ECO:0000313" key="8">
    <source>
        <dbReference type="Proteomes" id="UP000507962"/>
    </source>
</evidence>
<evidence type="ECO:0000256" key="6">
    <source>
        <dbReference type="SAM" id="Phobius"/>
    </source>
</evidence>
<feature type="transmembrane region" description="Helical" evidence="6">
    <location>
        <begin position="148"/>
        <end position="168"/>
    </location>
</feature>
<organism evidence="7 8">
    <name type="scientific">Desulfoluna butyratoxydans</name>
    <dbReference type="NCBI Taxonomy" id="231438"/>
    <lineage>
        <taxon>Bacteria</taxon>
        <taxon>Pseudomonadati</taxon>
        <taxon>Thermodesulfobacteriota</taxon>
        <taxon>Desulfobacteria</taxon>
        <taxon>Desulfobacterales</taxon>
        <taxon>Desulfolunaceae</taxon>
        <taxon>Desulfoluna</taxon>
    </lineage>
</organism>
<keyword evidence="3 6" id="KW-0812">Transmembrane</keyword>
<feature type="transmembrane region" description="Helical" evidence="6">
    <location>
        <begin position="218"/>
        <end position="240"/>
    </location>
</feature>